<dbReference type="GO" id="GO:0009097">
    <property type="term" value="P:isoleucine biosynthetic process"/>
    <property type="evidence" value="ECO:0007669"/>
    <property type="project" value="UniProtKB-UniRule"/>
</dbReference>
<dbReference type="SUPFAM" id="SSF53686">
    <property type="entry name" value="Tryptophan synthase beta subunit-like PLP-dependent enzymes"/>
    <property type="match status" value="1"/>
</dbReference>
<evidence type="ECO:0000313" key="13">
    <source>
        <dbReference type="EMBL" id="AMB99020.1"/>
    </source>
</evidence>
<dbReference type="FunFam" id="3.40.1020.10:FF:000002">
    <property type="entry name" value="L-threonine dehydratase"/>
    <property type="match status" value="1"/>
</dbReference>
<dbReference type="RefSeq" id="WP_067978034.1">
    <property type="nucleotide sequence ID" value="NZ_CP014163.1"/>
</dbReference>
<dbReference type="InterPro" id="IPR001721">
    <property type="entry name" value="TD_ACT-like"/>
</dbReference>
<evidence type="ECO:0000256" key="10">
    <source>
        <dbReference type="ARBA" id="ARBA00023304"/>
    </source>
</evidence>
<dbReference type="STRING" id="128944.AWM75_02960"/>
<dbReference type="NCBIfam" id="TIGR02079">
    <property type="entry name" value="THD1"/>
    <property type="match status" value="1"/>
</dbReference>
<proteinExistence type="inferred from homology"/>
<evidence type="ECO:0000256" key="4">
    <source>
        <dbReference type="ARBA" id="ARBA00010869"/>
    </source>
</evidence>
<keyword evidence="6 12" id="KW-0028">Amino-acid biosynthesis</keyword>
<dbReference type="InterPro" id="IPR045865">
    <property type="entry name" value="ACT-like_dom_sf"/>
</dbReference>
<dbReference type="UniPathway" id="UPA00047">
    <property type="reaction ID" value="UER00054"/>
</dbReference>
<dbReference type="GO" id="GO:0006565">
    <property type="term" value="P:L-serine catabolic process"/>
    <property type="evidence" value="ECO:0007669"/>
    <property type="project" value="TreeGrafter"/>
</dbReference>
<keyword evidence="14" id="KW-1185">Reference proteome</keyword>
<dbReference type="NCBIfam" id="NF006390">
    <property type="entry name" value="PRK08639.1"/>
    <property type="match status" value="1"/>
</dbReference>
<dbReference type="Proteomes" id="UP000062260">
    <property type="component" value="Chromosome"/>
</dbReference>
<dbReference type="PANTHER" id="PTHR48078:SF11">
    <property type="entry name" value="THREONINE DEHYDRATASE, MITOCHONDRIAL"/>
    <property type="match status" value="1"/>
</dbReference>
<sequence length="419" mass="45625">MSDLVTKDDVLAAYKTLKPVVAQTPCQHSSYLSSKYDANIYLKREDLQIVRSFKLRGAYYAIDQLDQAALDRGVICASAGNHAQGVAYTCHKKQVQATIFMPNTTPNQKIDQVKYFGGDYVNIMIQGDTFDACSQAAHDYASQNGLTFVEPFNDRNVIAGQGSLAVEIHQDLVAEGEQADYVMVPVGGGGLVAGVSAYVHEAMPTSQVVAVEPTGASSLVAAHQAGHPVELDHVDHFADGTAVACVGNLNFANTEAYVDDYLSVPEGQIAATILELYTKLAIVAEPSGALSVAGLELMKDQIKGKTVVCVISGGNNDIKRMAEIEEKALMYEGILHYFVVNFPQRAGALREFLNYTLNPDDDITRFEYTKRSNKESGPVLVGVQLGDHQNLPGLLERMAEFDPNYINLQENDTLYQFLV</sequence>
<gene>
    <name evidence="12" type="primary">ilvA</name>
    <name evidence="13" type="ORF">AWM75_02960</name>
</gene>
<name>A0A0X8FKK6_9LACT</name>
<dbReference type="PROSITE" id="PS00165">
    <property type="entry name" value="DEHYDRATASE_SER_THR"/>
    <property type="match status" value="1"/>
</dbReference>
<dbReference type="OrthoDB" id="9811476at2"/>
<evidence type="ECO:0000256" key="3">
    <source>
        <dbReference type="ARBA" id="ARBA00004810"/>
    </source>
</evidence>
<dbReference type="FunFam" id="3.40.50.1100:FF:000005">
    <property type="entry name" value="Threonine dehydratase catabolic"/>
    <property type="match status" value="1"/>
</dbReference>
<dbReference type="PANTHER" id="PTHR48078">
    <property type="entry name" value="THREONINE DEHYDRATASE, MITOCHONDRIAL-RELATED"/>
    <property type="match status" value="1"/>
</dbReference>
<dbReference type="InterPro" id="IPR011820">
    <property type="entry name" value="IlvA"/>
</dbReference>
<reference evidence="14" key="2">
    <citation type="submission" date="2016-01" db="EMBL/GenBank/DDBJ databases">
        <title>Six Aerococcus type strain genome sequencing and assembly using PacBio and Illumina Hiseq.</title>
        <authorList>
            <person name="Carkaci D."/>
            <person name="Dargis R."/>
            <person name="Nielsen X.C."/>
            <person name="Skovgaard O."/>
            <person name="Fuursted K."/>
            <person name="Christensen J.J."/>
        </authorList>
    </citation>
    <scope>NUCLEOTIDE SEQUENCE [LARGE SCALE GENOMIC DNA]</scope>
    <source>
        <strain evidence="14">CCUG42038B</strain>
    </source>
</reference>
<comment type="catalytic activity">
    <reaction evidence="1 12">
        <text>L-threonine = 2-oxobutanoate + NH4(+)</text>
        <dbReference type="Rhea" id="RHEA:22108"/>
        <dbReference type="ChEBI" id="CHEBI:16763"/>
        <dbReference type="ChEBI" id="CHEBI:28938"/>
        <dbReference type="ChEBI" id="CHEBI:57926"/>
        <dbReference type="EC" id="4.3.1.19"/>
    </reaction>
</comment>
<protein>
    <recommendedName>
        <fullName evidence="12">L-threonine dehydratase</fullName>
        <ecNumber evidence="12">4.3.1.19</ecNumber>
    </recommendedName>
    <alternativeName>
        <fullName evidence="12">Threonine deaminase</fullName>
    </alternativeName>
</protein>
<comment type="pathway">
    <text evidence="3 12">Amino-acid biosynthesis; L-isoleucine biosynthesis; 2-oxobutanoate from L-threonine: step 1/1.</text>
</comment>
<keyword evidence="7 12" id="KW-0412">Isoleucine biosynthesis</keyword>
<dbReference type="Gene3D" id="3.40.1020.10">
    <property type="entry name" value="Biosynthetic Threonine Deaminase, Domain 3"/>
    <property type="match status" value="1"/>
</dbReference>
<dbReference type="CDD" id="cd01562">
    <property type="entry name" value="Thr-dehyd"/>
    <property type="match status" value="1"/>
</dbReference>
<comment type="cofactor">
    <cofactor evidence="2 12">
        <name>pyridoxal 5'-phosphate</name>
        <dbReference type="ChEBI" id="CHEBI:597326"/>
    </cofactor>
</comment>
<dbReference type="GO" id="GO:0030170">
    <property type="term" value="F:pyridoxal phosphate binding"/>
    <property type="evidence" value="ECO:0007669"/>
    <property type="project" value="InterPro"/>
</dbReference>
<keyword evidence="9 12" id="KW-0456">Lyase</keyword>
<dbReference type="InterPro" id="IPR050147">
    <property type="entry name" value="Ser/Thr_Dehydratase"/>
</dbReference>
<dbReference type="Gene3D" id="3.40.50.1100">
    <property type="match status" value="2"/>
</dbReference>
<dbReference type="InterPro" id="IPR001926">
    <property type="entry name" value="TrpB-like_PALP"/>
</dbReference>
<comment type="similarity">
    <text evidence="4 12">Belongs to the serine/threonine dehydratase family.</text>
</comment>
<keyword evidence="8 12" id="KW-0663">Pyridoxal phosphate</keyword>
<evidence type="ECO:0000256" key="2">
    <source>
        <dbReference type="ARBA" id="ARBA00001933"/>
    </source>
</evidence>
<dbReference type="GO" id="GO:0006567">
    <property type="term" value="P:L-threonine catabolic process"/>
    <property type="evidence" value="ECO:0007669"/>
    <property type="project" value="TreeGrafter"/>
</dbReference>
<dbReference type="InterPro" id="IPR038110">
    <property type="entry name" value="TD_ACT-like_sf"/>
</dbReference>
<comment type="function">
    <text evidence="11 12">Catalyzes the anaerobic formation of alpha-ketobutyrate and ammonia from threonine in a two-step reaction. The first step involved a dehydration of threonine and a production of enamine intermediates (aminocrotonate), which tautomerizes to its imine form (iminobutyrate). Both intermediates are unstable and short-lived. The second step is the nonenzymatic hydrolysis of the enamine/imine intermediates to form 2-ketobutyrate and free ammonia. In the low water environment of the cell, the second step is accelerated by RidA.</text>
</comment>
<evidence type="ECO:0000313" key="14">
    <source>
        <dbReference type="Proteomes" id="UP000062260"/>
    </source>
</evidence>
<dbReference type="SUPFAM" id="SSF55021">
    <property type="entry name" value="ACT-like"/>
    <property type="match status" value="1"/>
</dbReference>
<organism evidence="13 14">
    <name type="scientific">Aerococcus urinaehominis</name>
    <dbReference type="NCBI Taxonomy" id="128944"/>
    <lineage>
        <taxon>Bacteria</taxon>
        <taxon>Bacillati</taxon>
        <taxon>Bacillota</taxon>
        <taxon>Bacilli</taxon>
        <taxon>Lactobacillales</taxon>
        <taxon>Aerococcaceae</taxon>
        <taxon>Aerococcus</taxon>
    </lineage>
</organism>
<dbReference type="EMBL" id="CP014163">
    <property type="protein sequence ID" value="AMB99020.1"/>
    <property type="molecule type" value="Genomic_DNA"/>
</dbReference>
<dbReference type="CDD" id="cd04907">
    <property type="entry name" value="ACT_ThrD-I_2"/>
    <property type="match status" value="1"/>
</dbReference>
<evidence type="ECO:0000256" key="5">
    <source>
        <dbReference type="ARBA" id="ARBA00011881"/>
    </source>
</evidence>
<evidence type="ECO:0000256" key="7">
    <source>
        <dbReference type="ARBA" id="ARBA00022624"/>
    </source>
</evidence>
<dbReference type="KEGG" id="auh:AWM75_02960"/>
<dbReference type="InterPro" id="IPR000634">
    <property type="entry name" value="Ser/Thr_deHydtase_PyrdxlP-BS"/>
</dbReference>
<comment type="subunit">
    <text evidence="5 12">Homotetramer.</text>
</comment>
<evidence type="ECO:0000256" key="12">
    <source>
        <dbReference type="RuleBase" id="RU362012"/>
    </source>
</evidence>
<evidence type="ECO:0000256" key="1">
    <source>
        <dbReference type="ARBA" id="ARBA00001274"/>
    </source>
</evidence>
<dbReference type="Pfam" id="PF00291">
    <property type="entry name" value="PALP"/>
    <property type="match status" value="1"/>
</dbReference>
<evidence type="ECO:0000256" key="6">
    <source>
        <dbReference type="ARBA" id="ARBA00022605"/>
    </source>
</evidence>
<dbReference type="GO" id="GO:0003941">
    <property type="term" value="F:L-serine ammonia-lyase activity"/>
    <property type="evidence" value="ECO:0007669"/>
    <property type="project" value="TreeGrafter"/>
</dbReference>
<evidence type="ECO:0000256" key="8">
    <source>
        <dbReference type="ARBA" id="ARBA00022898"/>
    </source>
</evidence>
<dbReference type="EC" id="4.3.1.19" evidence="12"/>
<dbReference type="AlphaFoldDB" id="A0A0X8FKK6"/>
<keyword evidence="10 12" id="KW-0100">Branched-chain amino acid biosynthesis</keyword>
<dbReference type="Pfam" id="PF00585">
    <property type="entry name" value="Thr_dehydrat_C"/>
    <property type="match status" value="1"/>
</dbReference>
<dbReference type="PROSITE" id="PS51672">
    <property type="entry name" value="ACT_LIKE"/>
    <property type="match status" value="1"/>
</dbReference>
<evidence type="ECO:0000256" key="9">
    <source>
        <dbReference type="ARBA" id="ARBA00023239"/>
    </source>
</evidence>
<dbReference type="GO" id="GO:0004794">
    <property type="term" value="F:threonine deaminase activity"/>
    <property type="evidence" value="ECO:0007669"/>
    <property type="project" value="UniProtKB-UniRule"/>
</dbReference>
<reference evidence="13 14" key="1">
    <citation type="journal article" date="2016" name="Genome Announc.">
        <title>Complete Genome Sequences of Aerococcus christensenii CCUG 28831T, Aerococcus sanguinicola CCUG 43001T, Aerococcus urinae CCUG 36881T, Aerococcus urinaeequi CCUG 28094T, Aerococcus urinaehominis CCUG 42038 BT, and Aerococcus viridans CCUG 4311T.</title>
        <authorList>
            <person name="Carkaci D."/>
            <person name="Dargis R."/>
            <person name="Nielsen X.C."/>
            <person name="Skovgaard O."/>
            <person name="Fuursted K."/>
            <person name="Christensen J.J."/>
        </authorList>
    </citation>
    <scope>NUCLEOTIDE SEQUENCE [LARGE SCALE GENOMIC DNA]</scope>
    <source>
        <strain evidence="13 14">CCUG42038B</strain>
    </source>
</reference>
<dbReference type="InterPro" id="IPR036052">
    <property type="entry name" value="TrpB-like_PALP_sf"/>
</dbReference>
<evidence type="ECO:0000256" key="11">
    <source>
        <dbReference type="ARBA" id="ARBA00025527"/>
    </source>
</evidence>
<accession>A0A0X8FKK6</accession>